<dbReference type="KEGG" id="meg:DKB62_02545"/>
<dbReference type="AlphaFoldDB" id="A0A346AXE4"/>
<dbReference type="InterPro" id="IPR025711">
    <property type="entry name" value="PepSY"/>
</dbReference>
<evidence type="ECO:0000313" key="4">
    <source>
        <dbReference type="Proteomes" id="UP000254337"/>
    </source>
</evidence>
<keyword evidence="4" id="KW-1185">Reference proteome</keyword>
<accession>A0A346AXE4</accession>
<feature type="chain" id="PRO_5017006444" description="PepSY domain-containing protein" evidence="1">
    <location>
        <begin position="27"/>
        <end position="108"/>
    </location>
</feature>
<dbReference type="Proteomes" id="UP000254337">
    <property type="component" value="Chromosome"/>
</dbReference>
<sequence length="108" mass="12548">MMMKKKLSALLALAAVTCMGIVPAFAISMQDAEQIVKNEYPGAVIHRVERDYDDGRRVYEVDFHSDSVWEGDLTIDADTGRILERDIDNDRDRDCNRRHRHNRHCSDW</sequence>
<dbReference type="Gene3D" id="3.10.450.40">
    <property type="match status" value="1"/>
</dbReference>
<gene>
    <name evidence="3" type="ORF">DKB62_02545</name>
</gene>
<evidence type="ECO:0000313" key="3">
    <source>
        <dbReference type="EMBL" id="AXL20537.1"/>
    </source>
</evidence>
<feature type="domain" description="PepSY" evidence="2">
    <location>
        <begin position="26"/>
        <end position="85"/>
    </location>
</feature>
<feature type="signal peptide" evidence="1">
    <location>
        <begin position="1"/>
        <end position="26"/>
    </location>
</feature>
<dbReference type="OrthoDB" id="9780101at2"/>
<organism evidence="3 4">
    <name type="scientific">Megasphaera stantonii</name>
    <dbReference type="NCBI Taxonomy" id="2144175"/>
    <lineage>
        <taxon>Bacteria</taxon>
        <taxon>Bacillati</taxon>
        <taxon>Bacillota</taxon>
        <taxon>Negativicutes</taxon>
        <taxon>Veillonellales</taxon>
        <taxon>Veillonellaceae</taxon>
        <taxon>Megasphaera</taxon>
    </lineage>
</organism>
<evidence type="ECO:0000259" key="2">
    <source>
        <dbReference type="Pfam" id="PF03413"/>
    </source>
</evidence>
<dbReference type="Pfam" id="PF03413">
    <property type="entry name" value="PepSY"/>
    <property type="match status" value="1"/>
</dbReference>
<dbReference type="EMBL" id="CP029462">
    <property type="protein sequence ID" value="AXL20537.1"/>
    <property type="molecule type" value="Genomic_DNA"/>
</dbReference>
<protein>
    <recommendedName>
        <fullName evidence="2">PepSY domain-containing protein</fullName>
    </recommendedName>
</protein>
<name>A0A346AXE4_9FIRM</name>
<dbReference type="SUPFAM" id="SSF160574">
    <property type="entry name" value="BT0923-like"/>
    <property type="match status" value="1"/>
</dbReference>
<proteinExistence type="predicted"/>
<reference evidence="3 4" key="1">
    <citation type="submission" date="2018-05" db="EMBL/GenBank/DDBJ databases">
        <title>Complete genome sequence of Megasphaera sp. AJH120T, isolated from the ceca of a chicken.</title>
        <authorList>
            <person name="Maki J."/>
            <person name="Looft T."/>
        </authorList>
    </citation>
    <scope>NUCLEOTIDE SEQUENCE [LARGE SCALE GENOMIC DNA]</scope>
    <source>
        <strain evidence="3 4">AJH120</strain>
    </source>
</reference>
<evidence type="ECO:0000256" key="1">
    <source>
        <dbReference type="SAM" id="SignalP"/>
    </source>
</evidence>
<keyword evidence="1" id="KW-0732">Signal</keyword>